<keyword evidence="2" id="KW-1185">Reference proteome</keyword>
<feature type="signal peptide" evidence="1">
    <location>
        <begin position="1"/>
        <end position="20"/>
    </location>
</feature>
<name>A0A158P5Q5_ANGCA</name>
<dbReference type="STRING" id="6313.A0A158P5Q5"/>
<organism evidence="2 3">
    <name type="scientific">Angiostrongylus cantonensis</name>
    <name type="common">Rat lungworm</name>
    <dbReference type="NCBI Taxonomy" id="6313"/>
    <lineage>
        <taxon>Eukaryota</taxon>
        <taxon>Metazoa</taxon>
        <taxon>Ecdysozoa</taxon>
        <taxon>Nematoda</taxon>
        <taxon>Chromadorea</taxon>
        <taxon>Rhabditida</taxon>
        <taxon>Rhabditina</taxon>
        <taxon>Rhabditomorpha</taxon>
        <taxon>Strongyloidea</taxon>
        <taxon>Metastrongylidae</taxon>
        <taxon>Angiostrongylus</taxon>
    </lineage>
</organism>
<evidence type="ECO:0000313" key="3">
    <source>
        <dbReference type="WBParaSite" id="ACAC_0000004301-mRNA-1"/>
    </source>
</evidence>
<feature type="chain" id="PRO_5007630083" evidence="1">
    <location>
        <begin position="21"/>
        <end position="85"/>
    </location>
</feature>
<accession>A0A158P5Q5</accession>
<reference evidence="3" key="2">
    <citation type="submission" date="2016-04" db="UniProtKB">
        <authorList>
            <consortium name="WormBaseParasite"/>
        </authorList>
    </citation>
    <scope>IDENTIFICATION</scope>
</reference>
<evidence type="ECO:0000313" key="2">
    <source>
        <dbReference type="Proteomes" id="UP000035642"/>
    </source>
</evidence>
<proteinExistence type="predicted"/>
<dbReference type="WBParaSite" id="ACAC_0000004301-mRNA-1">
    <property type="protein sequence ID" value="ACAC_0000004301-mRNA-1"/>
    <property type="gene ID" value="ACAC_0000004301"/>
</dbReference>
<protein>
    <submittedName>
        <fullName evidence="3">Neuropeptide</fullName>
    </submittedName>
</protein>
<evidence type="ECO:0000256" key="1">
    <source>
        <dbReference type="SAM" id="SignalP"/>
    </source>
</evidence>
<sequence length="85" mass="10149">MQRLVAFLMICNMLVAVCTSQETDVLPMVREERALKRTPSAKWMRFGKRSPNTKWMRFGKRSPEAKWMRFGKRGYYDFDGYDDTE</sequence>
<dbReference type="AlphaFoldDB" id="A0A158P5Q5"/>
<keyword evidence="1" id="KW-0732">Signal</keyword>
<dbReference type="Proteomes" id="UP000035642">
    <property type="component" value="Unassembled WGS sequence"/>
</dbReference>
<reference evidence="2" key="1">
    <citation type="submission" date="2012-09" db="EMBL/GenBank/DDBJ databases">
        <authorList>
            <person name="Martin A.A."/>
        </authorList>
    </citation>
    <scope>NUCLEOTIDE SEQUENCE</scope>
</reference>